<dbReference type="Gene3D" id="1.20.120.1240">
    <property type="entry name" value="Dynamin, middle domain"/>
    <property type="match status" value="1"/>
</dbReference>
<dbReference type="Pfam" id="PF00350">
    <property type="entry name" value="Dynamin_N"/>
    <property type="match status" value="2"/>
</dbReference>
<dbReference type="GO" id="GO:0005525">
    <property type="term" value="F:GTP binding"/>
    <property type="evidence" value="ECO:0007669"/>
    <property type="project" value="InterPro"/>
</dbReference>
<dbReference type="PANTHER" id="PTHR11566:SF215">
    <property type="entry name" value="DYNAMIN GTPASE"/>
    <property type="match status" value="1"/>
</dbReference>
<dbReference type="GO" id="GO:0016020">
    <property type="term" value="C:membrane"/>
    <property type="evidence" value="ECO:0007669"/>
    <property type="project" value="TreeGrafter"/>
</dbReference>
<dbReference type="GO" id="GO:0016559">
    <property type="term" value="P:peroxisome fission"/>
    <property type="evidence" value="ECO:0007669"/>
    <property type="project" value="TreeGrafter"/>
</dbReference>
<evidence type="ECO:0000259" key="4">
    <source>
        <dbReference type="PROSITE" id="PS51388"/>
    </source>
</evidence>
<evidence type="ECO:0000256" key="2">
    <source>
        <dbReference type="ARBA" id="ARBA00023134"/>
    </source>
</evidence>
<dbReference type="GO" id="GO:0000266">
    <property type="term" value="P:mitochondrial fission"/>
    <property type="evidence" value="ECO:0007669"/>
    <property type="project" value="TreeGrafter"/>
</dbReference>
<feature type="coiled-coil region" evidence="3">
    <location>
        <begin position="1111"/>
        <end position="1138"/>
    </location>
</feature>
<dbReference type="GO" id="GO:0005874">
    <property type="term" value="C:microtubule"/>
    <property type="evidence" value="ECO:0007669"/>
    <property type="project" value="TreeGrafter"/>
</dbReference>
<keyword evidence="1" id="KW-0547">Nucleotide-binding</keyword>
<feature type="domain" description="Dynamin-type G" evidence="5">
    <location>
        <begin position="29"/>
        <end position="321"/>
    </location>
</feature>
<dbReference type="GO" id="GO:0048312">
    <property type="term" value="P:intracellular distribution of mitochondria"/>
    <property type="evidence" value="ECO:0007669"/>
    <property type="project" value="TreeGrafter"/>
</dbReference>
<dbReference type="FunFam" id="3.40.50.300:FF:001425">
    <property type="entry name" value="Dynamin GTPase, putative"/>
    <property type="match status" value="2"/>
</dbReference>
<dbReference type="PANTHER" id="PTHR11566">
    <property type="entry name" value="DYNAMIN"/>
    <property type="match status" value="1"/>
</dbReference>
<proteinExistence type="predicted"/>
<reference evidence="6 7" key="1">
    <citation type="journal article" date="2014" name="BMC Genomics">
        <title>Comparative genome sequencing reveals chemotype-specific gene clusters in the toxigenic black mold Stachybotrys.</title>
        <authorList>
            <person name="Semeiks J."/>
            <person name="Borek D."/>
            <person name="Otwinowski Z."/>
            <person name="Grishin N.V."/>
        </authorList>
    </citation>
    <scope>NUCLEOTIDE SEQUENCE [LARGE SCALE GENOMIC DNA]</scope>
    <source>
        <strain evidence="7">CBS 109288 / IBT 7711</strain>
    </source>
</reference>
<dbReference type="PRINTS" id="PR00195">
    <property type="entry name" value="DYNAMIN"/>
</dbReference>
<dbReference type="InterPro" id="IPR027417">
    <property type="entry name" value="P-loop_NTPase"/>
</dbReference>
<dbReference type="InterPro" id="IPR030381">
    <property type="entry name" value="G_DYNAMIN_dom"/>
</dbReference>
<keyword evidence="2" id="KW-0342">GTP-binding</keyword>
<dbReference type="Gene3D" id="3.40.50.300">
    <property type="entry name" value="P-loop containing nucleotide triphosphate hydrolases"/>
    <property type="match status" value="2"/>
</dbReference>
<evidence type="ECO:0000256" key="3">
    <source>
        <dbReference type="SAM" id="Coils"/>
    </source>
</evidence>
<dbReference type="GO" id="GO:0003924">
    <property type="term" value="F:GTPase activity"/>
    <property type="evidence" value="ECO:0007669"/>
    <property type="project" value="InterPro"/>
</dbReference>
<dbReference type="GO" id="GO:0005739">
    <property type="term" value="C:mitochondrion"/>
    <property type="evidence" value="ECO:0007669"/>
    <property type="project" value="TreeGrafter"/>
</dbReference>
<dbReference type="PROSITE" id="PS51718">
    <property type="entry name" value="G_DYNAMIN_2"/>
    <property type="match status" value="2"/>
</dbReference>
<dbReference type="OrthoDB" id="415706at2759"/>
<keyword evidence="7" id="KW-1185">Reference proteome</keyword>
<dbReference type="Pfam" id="PF01031">
    <property type="entry name" value="Dynamin_M"/>
    <property type="match status" value="2"/>
</dbReference>
<feature type="domain" description="GED" evidence="4">
    <location>
        <begin position="1428"/>
        <end position="1515"/>
    </location>
</feature>
<feature type="domain" description="GED" evidence="4">
    <location>
        <begin position="621"/>
        <end position="715"/>
    </location>
</feature>
<dbReference type="InterPro" id="IPR020850">
    <property type="entry name" value="GED_dom"/>
</dbReference>
<dbReference type="Proteomes" id="UP000028045">
    <property type="component" value="Unassembled WGS sequence"/>
</dbReference>
<evidence type="ECO:0000313" key="7">
    <source>
        <dbReference type="Proteomes" id="UP000028045"/>
    </source>
</evidence>
<feature type="domain" description="Dynamin-type G" evidence="5">
    <location>
        <begin position="813"/>
        <end position="1108"/>
    </location>
</feature>
<dbReference type="EMBL" id="KL648721">
    <property type="protein sequence ID" value="KEY64921.1"/>
    <property type="molecule type" value="Genomic_DNA"/>
</dbReference>
<dbReference type="CDD" id="cd08771">
    <property type="entry name" value="DLP_1"/>
    <property type="match status" value="2"/>
</dbReference>
<evidence type="ECO:0000313" key="6">
    <source>
        <dbReference type="EMBL" id="KEY64921.1"/>
    </source>
</evidence>
<dbReference type="InterPro" id="IPR000375">
    <property type="entry name" value="Dynamin_stalk"/>
</dbReference>
<organism evidence="6 7">
    <name type="scientific">Stachybotrys chartarum (strain CBS 109288 / IBT 7711)</name>
    <name type="common">Toxic black mold</name>
    <name type="synonym">Stilbospora chartarum</name>
    <dbReference type="NCBI Taxonomy" id="1280523"/>
    <lineage>
        <taxon>Eukaryota</taxon>
        <taxon>Fungi</taxon>
        <taxon>Dikarya</taxon>
        <taxon>Ascomycota</taxon>
        <taxon>Pezizomycotina</taxon>
        <taxon>Sordariomycetes</taxon>
        <taxon>Hypocreomycetidae</taxon>
        <taxon>Hypocreales</taxon>
        <taxon>Stachybotryaceae</taxon>
        <taxon>Stachybotrys</taxon>
    </lineage>
</organism>
<accession>A0A084AHZ2</accession>
<dbReference type="PROSITE" id="PS51388">
    <property type="entry name" value="GED"/>
    <property type="match status" value="2"/>
</dbReference>
<protein>
    <recommendedName>
        <fullName evidence="8">GED domain-containing protein</fullName>
    </recommendedName>
</protein>
<dbReference type="InterPro" id="IPR001401">
    <property type="entry name" value="Dynamin_GTPase"/>
</dbReference>
<dbReference type="GO" id="GO:0008017">
    <property type="term" value="F:microtubule binding"/>
    <property type="evidence" value="ECO:0007669"/>
    <property type="project" value="TreeGrafter"/>
</dbReference>
<name>A0A084AHZ2_STACB</name>
<dbReference type="InterPro" id="IPR045063">
    <property type="entry name" value="Dynamin_N"/>
</dbReference>
<sequence length="1515" mass="170583">MTETKSITLGNQTLLTKIDKLRETNVGAIIPLPQLIVVGDQSSGKSSVLESVTGFCFPRASGLCTRYATQITCARQALSKVSVSIIPRPDAEGPLKDRLVAFHRQLTQLNDEELARVFDEANSAMGIRMGVNGDAPTLSAFSEDILKIEISGPDQIHLTVIDVPGIFRVATPGLTVESDVSLVRNIVKRYMDNRRTIILAVMPCNVDVATQEILKLAEEADPDGIRTMGVLTKPDLATERATQDAVVDLVQGRRNTLKLGYFVVKNRSADDNVSTASDRLAHEKAFFMAPPWSSIAASCGIPGLKARLRELLMEISKREMPNVKLEIDKRIRESTARLDAMGEPRADENAQRQYLVKIASRAQDITKSALNGYYAGESLFKQKPDLKLITKMIQLNEDFANVFWKCGHYRHFRSTWEDEGENLLGEGAQISFFDIPENVYDELHDIIDTDYDCPKPLRGPMTALVQEIYNSSRGPELGTFNGTVLASVFDIASQKWEQLVISHTSKAVLLVHDYIFKLLDELCPDTNVRDQLWGNVVDELCEQYKHAMKHARFLLEIERSSWPATYNHYFNATLQKKRQDRLAKSLKDQAVSIHQQNDRMFIPLDQIGQHATDMDNNQQVCEDILDSLESYYKVARKRFVDTVCQHIVDHMLLRGPKSPLKVLSATYVLKLTPEQLEMIAGEDAAGKSQRQILTRELESLKSAAALARRIRCLPPLDASKRSRRRLPRLRELRFLDEEADCRQSLDADRFDGPPHTSAAPRRLPVEKRKHLLLSVLQHATMSSDLSDQHAPLLTSPDRLQKIDQLRERNIGTYLPLPQLVAVGDQSSGKSSLLESLTGIPFPRGQELCTRYATQITHRREAQQRIDITIIPGPHASEGHKKKLEPYRRQVQTTAQLRIEFPAILAQANTLMGIKTDSNPAGENTFSEDVLKIEKCGPNEDYLTIIDVPGIFRTTTEGVTTNKDKELVRTMVKRYIKDSRTIILAVLPSNVDVATQEILTLAEEADPAGDRTLGILTKADLLKERSAKLTVVSLVEGNRKPLKLGYHVVTNRGGDDDGEEADASAAQREREAMFLEHPWGNLPGDRVGVHSLRERLEDLLGEITDRAFPELLRETRQKLEIAEKKLKELGASRQTEREQQQYLVEIASNFQMLVRAALNADYSAHTAFESNDLRLITAVVNATDQFNTDFDSLGRTYLFESETKAVAPVYGRETAPGSPVLDEYEDELEHSGSLLQLDAFDVPTPETFPELDKIIFTDWAIEFPKKGIMKWIEAVHQRSRGLELGTFGHGVLLSVFREQSAKWEMVAKQYLSKIILLVHRFILAALKIVCADTQVLHDVSSAILGDLCVKYEGGMNQATLLVNVERQLKPYTLNHYFNHNKQRSHGARIKETLRPKARPFPSGYDNSLCIFLDDVADAVTNKSNAEHDTETIHDTLEAYYKVAYKRFVDNVFSQAVDYKLLSGPESPLRLFSEQWVLGLDSKKLLRVAGESRRTRDHRERLKKEIGDLEVAMEILR</sequence>
<gene>
    <name evidence="6" type="ORF">S7711_03911</name>
</gene>
<evidence type="ECO:0000259" key="5">
    <source>
        <dbReference type="PROSITE" id="PS51718"/>
    </source>
</evidence>
<dbReference type="HOGENOM" id="CLU_248004_0_0_1"/>
<evidence type="ECO:0000256" key="1">
    <source>
        <dbReference type="ARBA" id="ARBA00022741"/>
    </source>
</evidence>
<keyword evidence="3" id="KW-0175">Coiled coil</keyword>
<evidence type="ECO:0008006" key="8">
    <source>
        <dbReference type="Google" id="ProtNLM"/>
    </source>
</evidence>
<dbReference type="SMART" id="SM00053">
    <property type="entry name" value="DYNc"/>
    <property type="match status" value="2"/>
</dbReference>
<dbReference type="InterPro" id="IPR022812">
    <property type="entry name" value="Dynamin"/>
</dbReference>
<dbReference type="SUPFAM" id="SSF52540">
    <property type="entry name" value="P-loop containing nucleoside triphosphate hydrolases"/>
    <property type="match status" value="2"/>
</dbReference>
<dbReference type="GO" id="GO:0006897">
    <property type="term" value="P:endocytosis"/>
    <property type="evidence" value="ECO:0007669"/>
    <property type="project" value="TreeGrafter"/>
</dbReference>